<evidence type="ECO:0000313" key="3">
    <source>
        <dbReference type="Proteomes" id="UP000800235"/>
    </source>
</evidence>
<protein>
    <submittedName>
        <fullName evidence="2">Phospholipase D/nuclease</fullName>
    </submittedName>
</protein>
<dbReference type="OrthoDB" id="9997422at2759"/>
<dbReference type="EMBL" id="MU007053">
    <property type="protein sequence ID" value="KAF2428760.1"/>
    <property type="molecule type" value="Genomic_DNA"/>
</dbReference>
<dbReference type="Pfam" id="PF13091">
    <property type="entry name" value="PLDc_2"/>
    <property type="match status" value="2"/>
</dbReference>
<sequence>MPTKISDKVYNWCTSDISISSVLARNPHQPPGEAAKSLYGSAGISISEKKPSVERKPATPEDLERAYQCGKFGPTRPSELFLRVFHDAIVTLESDPLMGVCSPSLLGSCGAIPLSVIAPLADICRHMSNLIAKAQKEVFLATNYWMDSQASQLITDSLKELSRRAGERGEKVVVKIMYDRGNPKQVLKNHKLMSIEEYTGKNIRLPSPEEAPNIHMQVVNFHRPTFGTFHSKFMVVDRIYGIVSSNNIQDNWNLEMMTHLEGPIVDSLYDVCLISWNEALDPPLPSHSTPAVNGGLPTFDDPTFHSLFDAAGNLLVPSRGDAPKIRDMVAEGNQLKLPLHAPGDPHYDSTIAGEVARMQACFSPHGSESRVGLVNKHLNISTRIEQEPTAPECQPGEEMAPFIPHPVHEPFPIALVNRKPWGAPNHSCVNTPQNEAWLSAIRNATRSVFIQTPDLNAKPLIPELLRAIKRGVEVTYYVCLGYNDAGELLPKQGGTNEMIASQLYKELKGGEKKRLHVGYYVAKDQIMPIHNQFQKRACHIKLMIVDSHLGIQGNGNQDTQSWYHSQEVNIMIDSEMICKAWEDGIRRNQNTHLYGMASQEDGIWRDIYGSEAPGAIGKDPGKFSWAKGMVGAVQRVRGIGGF</sequence>
<dbReference type="GO" id="GO:0032049">
    <property type="term" value="P:cardiolipin biosynthetic process"/>
    <property type="evidence" value="ECO:0007669"/>
    <property type="project" value="UniProtKB-ARBA"/>
</dbReference>
<reference evidence="2" key="1">
    <citation type="journal article" date="2020" name="Stud. Mycol.">
        <title>101 Dothideomycetes genomes: a test case for predicting lifestyles and emergence of pathogens.</title>
        <authorList>
            <person name="Haridas S."/>
            <person name="Albert R."/>
            <person name="Binder M."/>
            <person name="Bloem J."/>
            <person name="Labutti K."/>
            <person name="Salamov A."/>
            <person name="Andreopoulos B."/>
            <person name="Baker S."/>
            <person name="Barry K."/>
            <person name="Bills G."/>
            <person name="Bluhm B."/>
            <person name="Cannon C."/>
            <person name="Castanera R."/>
            <person name="Culley D."/>
            <person name="Daum C."/>
            <person name="Ezra D."/>
            <person name="Gonzalez J."/>
            <person name="Henrissat B."/>
            <person name="Kuo A."/>
            <person name="Liang C."/>
            <person name="Lipzen A."/>
            <person name="Lutzoni F."/>
            <person name="Magnuson J."/>
            <person name="Mondo S."/>
            <person name="Nolan M."/>
            <person name="Ohm R."/>
            <person name="Pangilinan J."/>
            <person name="Park H.-J."/>
            <person name="Ramirez L."/>
            <person name="Alfaro M."/>
            <person name="Sun H."/>
            <person name="Tritt A."/>
            <person name="Yoshinaga Y."/>
            <person name="Zwiers L.-H."/>
            <person name="Turgeon B."/>
            <person name="Goodwin S."/>
            <person name="Spatafora J."/>
            <person name="Crous P."/>
            <person name="Grigoriev I."/>
        </authorList>
    </citation>
    <scope>NUCLEOTIDE SEQUENCE</scope>
    <source>
        <strain evidence="2">CBS 130266</strain>
    </source>
</reference>
<dbReference type="PANTHER" id="PTHR21248">
    <property type="entry name" value="CARDIOLIPIN SYNTHASE"/>
    <property type="match status" value="1"/>
</dbReference>
<dbReference type="PANTHER" id="PTHR21248:SF22">
    <property type="entry name" value="PHOSPHOLIPASE D"/>
    <property type="match status" value="1"/>
</dbReference>
<dbReference type="Gene3D" id="3.30.870.10">
    <property type="entry name" value="Endonuclease Chain A"/>
    <property type="match status" value="2"/>
</dbReference>
<dbReference type="InterPro" id="IPR025202">
    <property type="entry name" value="PLD-like_dom"/>
</dbReference>
<dbReference type="GO" id="GO:0030572">
    <property type="term" value="F:phosphatidyltransferase activity"/>
    <property type="evidence" value="ECO:0007669"/>
    <property type="project" value="UniProtKB-ARBA"/>
</dbReference>
<dbReference type="Proteomes" id="UP000800235">
    <property type="component" value="Unassembled WGS sequence"/>
</dbReference>
<organism evidence="2 3">
    <name type="scientific">Tothia fuscella</name>
    <dbReference type="NCBI Taxonomy" id="1048955"/>
    <lineage>
        <taxon>Eukaryota</taxon>
        <taxon>Fungi</taxon>
        <taxon>Dikarya</taxon>
        <taxon>Ascomycota</taxon>
        <taxon>Pezizomycotina</taxon>
        <taxon>Dothideomycetes</taxon>
        <taxon>Pleosporomycetidae</taxon>
        <taxon>Venturiales</taxon>
        <taxon>Cylindrosympodiaceae</taxon>
        <taxon>Tothia</taxon>
    </lineage>
</organism>
<dbReference type="AlphaFoldDB" id="A0A9P4NNJ4"/>
<proteinExistence type="predicted"/>
<dbReference type="InterPro" id="IPR001736">
    <property type="entry name" value="PLipase_D/transphosphatidylase"/>
</dbReference>
<dbReference type="CDD" id="cd00138">
    <property type="entry name" value="PLDc_SF"/>
    <property type="match status" value="2"/>
</dbReference>
<comment type="caution">
    <text evidence="2">The sequence shown here is derived from an EMBL/GenBank/DDBJ whole genome shotgun (WGS) entry which is preliminary data.</text>
</comment>
<feature type="domain" description="PLD phosphodiesterase" evidence="1">
    <location>
        <begin position="225"/>
        <end position="252"/>
    </location>
</feature>
<dbReference type="SUPFAM" id="SSF56024">
    <property type="entry name" value="Phospholipase D/nuclease"/>
    <property type="match status" value="2"/>
</dbReference>
<evidence type="ECO:0000259" key="1">
    <source>
        <dbReference type="PROSITE" id="PS50035"/>
    </source>
</evidence>
<gene>
    <name evidence="2" type="ORF">EJ08DRAFT_698984</name>
</gene>
<keyword evidence="3" id="KW-1185">Reference proteome</keyword>
<dbReference type="PROSITE" id="PS50035">
    <property type="entry name" value="PLD"/>
    <property type="match status" value="1"/>
</dbReference>
<accession>A0A9P4NNJ4</accession>
<name>A0A9P4NNJ4_9PEZI</name>
<evidence type="ECO:0000313" key="2">
    <source>
        <dbReference type="EMBL" id="KAF2428760.1"/>
    </source>
</evidence>